<name>A0ABV0D226_9SPHN</name>
<dbReference type="InterPro" id="IPR038026">
    <property type="entry name" value="MtlR-like_sf"/>
</dbReference>
<accession>A0ABV0D226</accession>
<evidence type="ECO:0000313" key="3">
    <source>
        <dbReference type="Proteomes" id="UP001484535"/>
    </source>
</evidence>
<sequence length="226" mass="25590">MAKSDQEKAEIRRQTEARRQPDKDRTAHERERGVKRSVPVGSLSTHISRRELDDSELKAAMKEFQAGSDRVAAIMGAALVESQLMDTIREALKEPFDDNVLFHDQGAPFGTLRAKIVAGRALGLYDENIARDLDIIRDIRNQFAHALMSFDFDHPMLVKYCKKFSEKVITDGSGNPLPFEGYTGGGSEISETRRAFEVECWKLSIILLKRGNEILKIKHRNFKGWG</sequence>
<keyword evidence="3" id="KW-1185">Reference proteome</keyword>
<proteinExistence type="predicted"/>
<reference evidence="2 3" key="1">
    <citation type="submission" date="2024-05" db="EMBL/GenBank/DDBJ databases">
        <authorList>
            <person name="Park S."/>
        </authorList>
    </citation>
    <scope>NUCLEOTIDE SEQUENCE [LARGE SCALE GENOMIC DNA]</scope>
    <source>
        <strain evidence="2 3">DGU5</strain>
    </source>
</reference>
<dbReference type="SUPFAM" id="SSF158668">
    <property type="entry name" value="MtlR-like"/>
    <property type="match status" value="1"/>
</dbReference>
<protein>
    <recommendedName>
        <fullName evidence="4">Mannitol repressor</fullName>
    </recommendedName>
</protein>
<comment type="caution">
    <text evidence="2">The sequence shown here is derived from an EMBL/GenBank/DDBJ whole genome shotgun (WGS) entry which is preliminary data.</text>
</comment>
<dbReference type="Gene3D" id="1.20.120.330">
    <property type="entry name" value="Nucleotidyltransferases domain 2"/>
    <property type="match status" value="1"/>
</dbReference>
<dbReference type="Proteomes" id="UP001484535">
    <property type="component" value="Unassembled WGS sequence"/>
</dbReference>
<evidence type="ECO:0008006" key="4">
    <source>
        <dbReference type="Google" id="ProtNLM"/>
    </source>
</evidence>
<organism evidence="2 3">
    <name type="scientific">Aurantiacibacter flavus</name>
    <dbReference type="NCBI Taxonomy" id="3145232"/>
    <lineage>
        <taxon>Bacteria</taxon>
        <taxon>Pseudomonadati</taxon>
        <taxon>Pseudomonadota</taxon>
        <taxon>Alphaproteobacteria</taxon>
        <taxon>Sphingomonadales</taxon>
        <taxon>Erythrobacteraceae</taxon>
        <taxon>Aurantiacibacter</taxon>
    </lineage>
</organism>
<gene>
    <name evidence="2" type="ORF">ABDJ38_12280</name>
</gene>
<dbReference type="RefSeq" id="WP_346785406.1">
    <property type="nucleotide sequence ID" value="NZ_JBDLBR010000004.1"/>
</dbReference>
<evidence type="ECO:0000313" key="2">
    <source>
        <dbReference type="EMBL" id="MEN7537950.1"/>
    </source>
</evidence>
<feature type="region of interest" description="Disordered" evidence="1">
    <location>
        <begin position="1"/>
        <end position="40"/>
    </location>
</feature>
<evidence type="ECO:0000256" key="1">
    <source>
        <dbReference type="SAM" id="MobiDB-lite"/>
    </source>
</evidence>
<feature type="compositionally biased region" description="Basic and acidic residues" evidence="1">
    <location>
        <begin position="1"/>
        <end position="34"/>
    </location>
</feature>
<dbReference type="EMBL" id="JBDLBR010000004">
    <property type="protein sequence ID" value="MEN7537950.1"/>
    <property type="molecule type" value="Genomic_DNA"/>
</dbReference>